<accession>A0A6J5XNW8</accession>
<name>A0A6J5XNW8_PRUAR</name>
<proteinExistence type="predicted"/>
<evidence type="ECO:0000313" key="1">
    <source>
        <dbReference type="EMBL" id="CAB4313645.1"/>
    </source>
</evidence>
<sequence length="79" mass="8913">MAMTEKSRPCRKGTYVALWGVPQFDDVKGPSFCLYPPTLLNCSTSVKLKKILLLQLEHEGYALSREDLLRGSKNRVILS</sequence>
<keyword evidence="2" id="KW-1185">Reference proteome</keyword>
<reference evidence="2" key="1">
    <citation type="journal article" date="2020" name="Genome Biol.">
        <title>Gamete binning: chromosome-level and haplotype-resolved genome assembly enabled by high-throughput single-cell sequencing of gamete genomes.</title>
        <authorList>
            <person name="Campoy J.A."/>
            <person name="Sun H."/>
            <person name="Goel M."/>
            <person name="Jiao W.-B."/>
            <person name="Folz-Donahue K."/>
            <person name="Wang N."/>
            <person name="Rubio M."/>
            <person name="Liu C."/>
            <person name="Kukat C."/>
            <person name="Ruiz D."/>
            <person name="Huettel B."/>
            <person name="Schneeberger K."/>
        </authorList>
    </citation>
    <scope>NUCLEOTIDE SEQUENCE [LARGE SCALE GENOMIC DNA]</scope>
    <source>
        <strain evidence="2">cv. Rojo Pasion</strain>
    </source>
</reference>
<gene>
    <name evidence="1" type="ORF">ORAREDHAP_LOCUS36963</name>
</gene>
<dbReference type="AlphaFoldDB" id="A0A6J5XNW8"/>
<evidence type="ECO:0000313" key="2">
    <source>
        <dbReference type="Proteomes" id="UP000507245"/>
    </source>
</evidence>
<protein>
    <submittedName>
        <fullName evidence="1">Uncharacterized protein</fullName>
    </submittedName>
</protein>
<dbReference type="Proteomes" id="UP000507245">
    <property type="component" value="Unassembled WGS sequence"/>
</dbReference>
<dbReference type="EMBL" id="CAEKKB010000006">
    <property type="protein sequence ID" value="CAB4313645.1"/>
    <property type="molecule type" value="Genomic_DNA"/>
</dbReference>
<organism evidence="1 2">
    <name type="scientific">Prunus armeniaca</name>
    <name type="common">Apricot</name>
    <name type="synonym">Armeniaca vulgaris</name>
    <dbReference type="NCBI Taxonomy" id="36596"/>
    <lineage>
        <taxon>Eukaryota</taxon>
        <taxon>Viridiplantae</taxon>
        <taxon>Streptophyta</taxon>
        <taxon>Embryophyta</taxon>
        <taxon>Tracheophyta</taxon>
        <taxon>Spermatophyta</taxon>
        <taxon>Magnoliopsida</taxon>
        <taxon>eudicotyledons</taxon>
        <taxon>Gunneridae</taxon>
        <taxon>Pentapetalae</taxon>
        <taxon>rosids</taxon>
        <taxon>fabids</taxon>
        <taxon>Rosales</taxon>
        <taxon>Rosaceae</taxon>
        <taxon>Amygdaloideae</taxon>
        <taxon>Amygdaleae</taxon>
        <taxon>Prunus</taxon>
    </lineage>
</organism>